<dbReference type="FunFam" id="3.40.50.10490:FF:000014">
    <property type="entry name" value="N-acetylmuramic acid 6-phosphate etherase"/>
    <property type="match status" value="1"/>
</dbReference>
<dbReference type="PROSITE" id="PS01272">
    <property type="entry name" value="GCKR"/>
    <property type="match status" value="1"/>
</dbReference>
<dbReference type="InterPro" id="IPR001347">
    <property type="entry name" value="SIS_dom"/>
</dbReference>
<dbReference type="RefSeq" id="WP_122629919.1">
    <property type="nucleotide sequence ID" value="NZ_UPPP01000105.1"/>
</dbReference>
<dbReference type="GO" id="GO:0016835">
    <property type="term" value="F:carbon-oxygen lyase activity"/>
    <property type="evidence" value="ECO:0007669"/>
    <property type="project" value="UniProtKB-UniRule"/>
</dbReference>
<dbReference type="GO" id="GO:0046348">
    <property type="term" value="P:amino sugar catabolic process"/>
    <property type="evidence" value="ECO:0007669"/>
    <property type="project" value="InterPro"/>
</dbReference>
<dbReference type="InterPro" id="IPR046348">
    <property type="entry name" value="SIS_dom_sf"/>
</dbReference>
<keyword evidence="15" id="KW-1185">Reference proteome</keyword>
<evidence type="ECO:0000256" key="7">
    <source>
        <dbReference type="ARBA" id="ARBA00061234"/>
    </source>
</evidence>
<dbReference type="EC" id="4.2.1.126" evidence="8 12"/>
<feature type="active site" description="Proton donor" evidence="12">
    <location>
        <position position="83"/>
    </location>
</feature>
<evidence type="ECO:0000256" key="3">
    <source>
        <dbReference type="ARBA" id="ARBA00023277"/>
    </source>
</evidence>
<evidence type="ECO:0000313" key="14">
    <source>
        <dbReference type="EMBL" id="VBB09105.1"/>
    </source>
</evidence>
<comment type="miscellaneous">
    <text evidence="12">A lyase-type mechanism (elimination/hydration) is suggested for the cleavage of the lactyl ether bond of MurNAc 6-phosphate, with the formation of an alpha,beta-unsaturated aldehyde intermediate with (E)-stereochemistry, followed by the syn addition of water to give product.</text>
</comment>
<dbReference type="UniPathway" id="UPA00342"/>
<dbReference type="FunFam" id="1.10.8.1080:FF:000001">
    <property type="entry name" value="N-acetylmuramic acid 6-phosphate etherase"/>
    <property type="match status" value="1"/>
</dbReference>
<dbReference type="NCBIfam" id="NF009222">
    <property type="entry name" value="PRK12570.1"/>
    <property type="match status" value="1"/>
</dbReference>
<dbReference type="CDD" id="cd05007">
    <property type="entry name" value="SIS_Etherase"/>
    <property type="match status" value="1"/>
</dbReference>
<dbReference type="Gene3D" id="1.10.8.1080">
    <property type="match status" value="1"/>
</dbReference>
<keyword evidence="2 12" id="KW-0456">Lyase</keyword>
<dbReference type="EMBL" id="UPPP01000105">
    <property type="protein sequence ID" value="VBB09105.1"/>
    <property type="molecule type" value="Genomic_DNA"/>
</dbReference>
<keyword evidence="3 12" id="KW-0119">Carbohydrate metabolism</keyword>
<dbReference type="GO" id="GO:0016803">
    <property type="term" value="F:ether hydrolase activity"/>
    <property type="evidence" value="ECO:0007669"/>
    <property type="project" value="TreeGrafter"/>
</dbReference>
<comment type="pathway">
    <text evidence="6">Cell wall biogenesis.</text>
</comment>
<evidence type="ECO:0000256" key="6">
    <source>
        <dbReference type="ARBA" id="ARBA00060672"/>
    </source>
</evidence>
<dbReference type="OrthoDB" id="9813395at2"/>
<protein>
    <recommendedName>
        <fullName evidence="9 12">N-acetylmuramic acid 6-phosphate etherase</fullName>
        <shortName evidence="12">MurNAc-6-P etherase</shortName>
        <ecNumber evidence="8 12">4.2.1.126</ecNumber>
    </recommendedName>
    <alternativeName>
        <fullName evidence="11 12">N-acetylmuramic acid 6-phosphate hydrolase</fullName>
    </alternativeName>
    <alternativeName>
        <fullName evidence="10 12">N-acetylmuramic acid 6-phosphate lyase</fullName>
    </alternativeName>
</protein>
<evidence type="ECO:0000256" key="1">
    <source>
        <dbReference type="ARBA" id="ARBA00011738"/>
    </source>
</evidence>
<gene>
    <name evidence="12" type="primary">murQ</name>
    <name evidence="14" type="ORF">LUCI_4391</name>
</gene>
<dbReference type="Pfam" id="PF20741">
    <property type="entry name" value="GKRP-like_C"/>
    <property type="match status" value="1"/>
</dbReference>
<comment type="subunit">
    <text evidence="1 12">Homodimer.</text>
</comment>
<dbReference type="GO" id="GO:0016853">
    <property type="term" value="F:isomerase activity"/>
    <property type="evidence" value="ECO:0007669"/>
    <property type="project" value="UniProtKB-KW"/>
</dbReference>
<proteinExistence type="inferred from homology"/>
<feature type="active site" evidence="12">
    <location>
        <position position="114"/>
    </location>
</feature>
<dbReference type="PANTHER" id="PTHR10088">
    <property type="entry name" value="GLUCOKINASE REGULATORY PROTEIN"/>
    <property type="match status" value="1"/>
</dbReference>
<organism evidence="14 15">
    <name type="scientific">Lucifera butyrica</name>
    <dbReference type="NCBI Taxonomy" id="1351585"/>
    <lineage>
        <taxon>Bacteria</taxon>
        <taxon>Bacillati</taxon>
        <taxon>Bacillota</taxon>
        <taxon>Negativicutes</taxon>
        <taxon>Veillonellales</taxon>
        <taxon>Veillonellaceae</taxon>
        <taxon>Lucifera</taxon>
    </lineage>
</organism>
<comment type="function">
    <text evidence="12">Specifically catalyzes the cleavage of the D-lactyl ether substituent of MurNAc 6-phosphate, producing GlcNAc 6-phosphate and D-lactate.</text>
</comment>
<dbReference type="NCBIfam" id="NF003915">
    <property type="entry name" value="PRK05441.1"/>
    <property type="match status" value="1"/>
</dbReference>
<dbReference type="PANTHER" id="PTHR10088:SF4">
    <property type="entry name" value="GLUCOKINASE REGULATORY PROTEIN"/>
    <property type="match status" value="1"/>
</dbReference>
<dbReference type="GO" id="GO:0097367">
    <property type="term" value="F:carbohydrate derivative binding"/>
    <property type="evidence" value="ECO:0007669"/>
    <property type="project" value="InterPro"/>
</dbReference>
<evidence type="ECO:0000256" key="5">
    <source>
        <dbReference type="ARBA" id="ARBA00060595"/>
    </source>
</evidence>
<evidence type="ECO:0000256" key="12">
    <source>
        <dbReference type="HAMAP-Rule" id="MF_00068"/>
    </source>
</evidence>
<dbReference type="HAMAP" id="MF_00068">
    <property type="entry name" value="MurQ"/>
    <property type="match status" value="1"/>
</dbReference>
<dbReference type="SUPFAM" id="SSF53697">
    <property type="entry name" value="SIS domain"/>
    <property type="match status" value="1"/>
</dbReference>
<comment type="catalytic activity">
    <reaction evidence="4 12">
        <text>N-acetyl-D-muramate 6-phosphate + H2O = N-acetyl-D-glucosamine 6-phosphate + (R)-lactate</text>
        <dbReference type="Rhea" id="RHEA:26410"/>
        <dbReference type="ChEBI" id="CHEBI:15377"/>
        <dbReference type="ChEBI" id="CHEBI:16004"/>
        <dbReference type="ChEBI" id="CHEBI:57513"/>
        <dbReference type="ChEBI" id="CHEBI:58722"/>
        <dbReference type="EC" id="4.2.1.126"/>
    </reaction>
</comment>
<dbReference type="GO" id="GO:0097173">
    <property type="term" value="P:N-acetylmuramic acid catabolic process"/>
    <property type="evidence" value="ECO:0007669"/>
    <property type="project" value="UniProtKB-UniPathway"/>
</dbReference>
<dbReference type="InterPro" id="IPR005488">
    <property type="entry name" value="Etherase_MurQ"/>
</dbReference>
<name>A0A498RDQ2_9FIRM</name>
<dbReference type="NCBIfam" id="TIGR00274">
    <property type="entry name" value="N-acetylmuramic acid 6-phosphate etherase"/>
    <property type="match status" value="1"/>
</dbReference>
<dbReference type="Proteomes" id="UP000277811">
    <property type="component" value="Unassembled WGS sequence"/>
</dbReference>
<dbReference type="PROSITE" id="PS51464">
    <property type="entry name" value="SIS"/>
    <property type="match status" value="1"/>
</dbReference>
<comment type="pathway">
    <text evidence="12">Amino-sugar metabolism; N-acetylmuramate degradation.</text>
</comment>
<dbReference type="AlphaFoldDB" id="A0A498RDQ2"/>
<keyword evidence="14" id="KW-0413">Isomerase</keyword>
<evidence type="ECO:0000256" key="9">
    <source>
        <dbReference type="ARBA" id="ARBA00070061"/>
    </source>
</evidence>
<evidence type="ECO:0000256" key="11">
    <source>
        <dbReference type="ARBA" id="ARBA00084049"/>
    </source>
</evidence>
<dbReference type="Gene3D" id="3.40.50.10490">
    <property type="entry name" value="Glucose-6-phosphate isomerase like protein, domain 1"/>
    <property type="match status" value="1"/>
</dbReference>
<feature type="domain" description="SIS" evidence="13">
    <location>
        <begin position="55"/>
        <end position="218"/>
    </location>
</feature>
<evidence type="ECO:0000256" key="2">
    <source>
        <dbReference type="ARBA" id="ARBA00023239"/>
    </source>
</evidence>
<comment type="similarity">
    <text evidence="7 12">Belongs to the GCKR-like family. MurNAc-6-P etherase subfamily.</text>
</comment>
<dbReference type="GO" id="GO:0009254">
    <property type="term" value="P:peptidoglycan turnover"/>
    <property type="evidence" value="ECO:0007669"/>
    <property type="project" value="TreeGrafter"/>
</dbReference>
<comment type="pathway">
    <text evidence="5">Amino-sugar metabolism; 1,6-anhydro-N-acetylmuramate degradation.</text>
</comment>
<dbReference type="Pfam" id="PF22645">
    <property type="entry name" value="GKRP_SIS_N"/>
    <property type="match status" value="1"/>
</dbReference>
<evidence type="ECO:0000313" key="15">
    <source>
        <dbReference type="Proteomes" id="UP000277811"/>
    </source>
</evidence>
<sequence length="303" mass="31576">MNLENLLTEARNPATMNIDRLSGREIVELINREDHKIAAAVKNILPEIAQAVEWIVASFKTGGRLFYVGAGTSGRLGILDASECPPTYGTDPELVQGLIAGGPAAILRAVEGAEDSPTLAVEDLQAKHLCPADIVVGIAASGRTPYVLGGLQYANSLGCRTIALTCTPASEMSQAAALSLTVLAGPEVVTGSTRMKAGTAQKMVLNMLTTASMIRLGKTYSNLMVDVQATNFKLQERAKRIVSTATGVSREQCETALTVANGSAKLAVTMLLTSLPAVPAARLLEQAGGVVAAALALHSNPQK</sequence>
<dbReference type="InterPro" id="IPR040190">
    <property type="entry name" value="MURQ/GCKR"/>
</dbReference>
<evidence type="ECO:0000259" key="13">
    <source>
        <dbReference type="PROSITE" id="PS51464"/>
    </source>
</evidence>
<evidence type="ECO:0000256" key="4">
    <source>
        <dbReference type="ARBA" id="ARBA00051747"/>
    </source>
</evidence>
<accession>A0A498RDQ2</accession>
<evidence type="ECO:0000256" key="8">
    <source>
        <dbReference type="ARBA" id="ARBA00067056"/>
    </source>
</evidence>
<dbReference type="InterPro" id="IPR005486">
    <property type="entry name" value="Glucokinase_regulatory_CS"/>
</dbReference>
<reference evidence="14 15" key="1">
    <citation type="submission" date="2018-06" db="EMBL/GenBank/DDBJ databases">
        <authorList>
            <person name="Strepis N."/>
        </authorList>
    </citation>
    <scope>NUCLEOTIDE SEQUENCE [LARGE SCALE GENOMIC DNA]</scope>
    <source>
        <strain evidence="14">LUCI</strain>
    </source>
</reference>
<evidence type="ECO:0000256" key="10">
    <source>
        <dbReference type="ARBA" id="ARBA00077905"/>
    </source>
</evidence>